<dbReference type="InterPro" id="IPR034660">
    <property type="entry name" value="DinB/YfiT-like"/>
</dbReference>
<dbReference type="EMBL" id="BMPT01000001">
    <property type="protein sequence ID" value="GGM11252.1"/>
    <property type="molecule type" value="Genomic_DNA"/>
</dbReference>
<evidence type="ECO:0000313" key="2">
    <source>
        <dbReference type="EMBL" id="GGM11252.1"/>
    </source>
</evidence>
<name>A0A8H9GDA2_9MICO</name>
<organism evidence="2 3">
    <name type="scientific">Promicromonospora citrea</name>
    <dbReference type="NCBI Taxonomy" id="43677"/>
    <lineage>
        <taxon>Bacteria</taxon>
        <taxon>Bacillati</taxon>
        <taxon>Actinomycetota</taxon>
        <taxon>Actinomycetes</taxon>
        <taxon>Micrococcales</taxon>
        <taxon>Promicromonosporaceae</taxon>
        <taxon>Promicromonospora</taxon>
    </lineage>
</organism>
<gene>
    <name evidence="2" type="ORF">GCM10010102_03850</name>
</gene>
<dbReference type="Pfam" id="PF04978">
    <property type="entry name" value="MST"/>
    <property type="match status" value="1"/>
</dbReference>
<proteinExistence type="predicted"/>
<reference evidence="2" key="1">
    <citation type="journal article" date="2014" name="Int. J. Syst. Evol. Microbiol.">
        <title>Complete genome sequence of Corynebacterium casei LMG S-19264T (=DSM 44701T), isolated from a smear-ripened cheese.</title>
        <authorList>
            <consortium name="US DOE Joint Genome Institute (JGI-PGF)"/>
            <person name="Walter F."/>
            <person name="Albersmeier A."/>
            <person name="Kalinowski J."/>
            <person name="Ruckert C."/>
        </authorList>
    </citation>
    <scope>NUCLEOTIDE SEQUENCE</scope>
    <source>
        <strain evidence="2">JCM 3051</strain>
    </source>
</reference>
<evidence type="ECO:0000256" key="1">
    <source>
        <dbReference type="SAM" id="MobiDB-lite"/>
    </source>
</evidence>
<sequence>MAQDTLVRMTSTTNDAAPTAEAEQKQILKQYLQETREALVWKVEGLTEKQARWPLVPSGTNLLGIVKHCANIEIGYFGACFGREWPHPDQLVSEDLWREDPQADWYATAEESVASVVDLYRRAWAFCDETIDTLPLTAVGRVPWWRSREVTLFRILVHVNDEVARHAGHADILRELTDESVGLYADNTNIPDLGDGGQAAYVEKLKALAERAGD</sequence>
<dbReference type="AlphaFoldDB" id="A0A8H9GDA2"/>
<accession>A0A8H9GDA2</accession>
<reference evidence="2" key="2">
    <citation type="submission" date="2020-09" db="EMBL/GenBank/DDBJ databases">
        <authorList>
            <person name="Sun Q."/>
            <person name="Ohkuma M."/>
        </authorList>
    </citation>
    <scope>NUCLEOTIDE SEQUENCE</scope>
    <source>
        <strain evidence="2">JCM 3051</strain>
    </source>
</reference>
<protein>
    <submittedName>
        <fullName evidence="2">Uncharacterized protein</fullName>
    </submittedName>
</protein>
<keyword evidence="3" id="KW-1185">Reference proteome</keyword>
<feature type="region of interest" description="Disordered" evidence="1">
    <location>
        <begin position="1"/>
        <end position="21"/>
    </location>
</feature>
<evidence type="ECO:0000313" key="3">
    <source>
        <dbReference type="Proteomes" id="UP000655589"/>
    </source>
</evidence>
<dbReference type="InterPro" id="IPR007061">
    <property type="entry name" value="MST-like"/>
</dbReference>
<dbReference type="SUPFAM" id="SSF109854">
    <property type="entry name" value="DinB/YfiT-like putative metalloenzymes"/>
    <property type="match status" value="1"/>
</dbReference>
<comment type="caution">
    <text evidence="2">The sequence shown here is derived from an EMBL/GenBank/DDBJ whole genome shotgun (WGS) entry which is preliminary data.</text>
</comment>
<dbReference type="Proteomes" id="UP000655589">
    <property type="component" value="Unassembled WGS sequence"/>
</dbReference>
<dbReference type="Gene3D" id="1.20.120.450">
    <property type="entry name" value="dinb family like domain"/>
    <property type="match status" value="1"/>
</dbReference>